<dbReference type="OrthoDB" id="10011747at2"/>
<dbReference type="PATRIC" id="fig|29447.3.peg.241"/>
<reference evidence="2 3" key="1">
    <citation type="journal article" date="2009" name="BMC Genomics">
        <title>The complete genome sequence of Xanthomonas albilineans provides new insights into the reductive genome evolution of the xylem-limited Xanthomonadaceae.</title>
        <authorList>
            <person name="Pieretti I."/>
            <person name="Royer M."/>
            <person name="Barbe V."/>
            <person name="Carrere S."/>
            <person name="Koebnik R."/>
            <person name="Cociancich S."/>
            <person name="Couloux A."/>
            <person name="Darrasse A."/>
            <person name="Gouzy J."/>
            <person name="Jacques M.A."/>
            <person name="Lauber E."/>
            <person name="Manceau C."/>
            <person name="Mangenot S."/>
            <person name="Poussier S."/>
            <person name="Segurens B."/>
            <person name="Szurek B."/>
            <person name="Verdier V."/>
            <person name="Arlat M."/>
            <person name="Rott P."/>
        </authorList>
    </citation>
    <scope>NUCLEOTIDE SEQUENCE [LARGE SCALE GENOMIC DNA]</scope>
    <source>
        <strain evidence="3">GPE PC73 / CFBP 7063</strain>
    </source>
</reference>
<dbReference type="EMBL" id="FP565176">
    <property type="protein sequence ID" value="CBA14778.1"/>
    <property type="molecule type" value="Genomic_DNA"/>
</dbReference>
<dbReference type="KEGG" id="xal:XALC_0233"/>
<name>D2U876_XANAP</name>
<keyword evidence="3" id="KW-1185">Reference proteome</keyword>
<feature type="coiled-coil region" evidence="1">
    <location>
        <begin position="56"/>
        <end position="83"/>
    </location>
</feature>
<dbReference type="Proteomes" id="UP000001890">
    <property type="component" value="Chromosome"/>
</dbReference>
<organism evidence="2 3">
    <name type="scientific">Xanthomonas albilineans (strain GPE PC73 / CFBP 7063)</name>
    <dbReference type="NCBI Taxonomy" id="380358"/>
    <lineage>
        <taxon>Bacteria</taxon>
        <taxon>Pseudomonadati</taxon>
        <taxon>Pseudomonadota</taxon>
        <taxon>Gammaproteobacteria</taxon>
        <taxon>Lysobacterales</taxon>
        <taxon>Lysobacteraceae</taxon>
        <taxon>Xanthomonas</taxon>
    </lineage>
</organism>
<evidence type="ECO:0000313" key="3">
    <source>
        <dbReference type="Proteomes" id="UP000001890"/>
    </source>
</evidence>
<proteinExistence type="predicted"/>
<protein>
    <submittedName>
        <fullName evidence="2">Uncharacterized protein</fullName>
    </submittedName>
</protein>
<gene>
    <name evidence="2" type="ordered locus">XALc_0233</name>
</gene>
<evidence type="ECO:0000256" key="1">
    <source>
        <dbReference type="SAM" id="Coils"/>
    </source>
</evidence>
<sequence length="190" mass="21135">MSDDLDFSELSDDQIVELAVALAREAMRRNPALQAAFAQALLDERERVEAAARGSARVKQAAAQRLEQDAERAELAAERERRRQRIHGALVAYLARLAEIIGRPLGELTLVWKPKDYGRGPGPRLQVNQGATGADVRWHLLDFVAVDERLYTSPGLRSRQTELLPWFREVAAVANAFGLVHTFVVKGIEA</sequence>
<dbReference type="eggNOG" id="ENOG50340DA">
    <property type="taxonomic scope" value="Bacteria"/>
</dbReference>
<evidence type="ECO:0000313" key="2">
    <source>
        <dbReference type="EMBL" id="CBA14778.1"/>
    </source>
</evidence>
<dbReference type="AlphaFoldDB" id="D2U876"/>
<dbReference type="RefSeq" id="WP_012914796.1">
    <property type="nucleotide sequence ID" value="NC_013722.1"/>
</dbReference>
<dbReference type="STRING" id="380358.XALC_0233"/>
<accession>D2U876</accession>
<keyword evidence="1" id="KW-0175">Coiled coil</keyword>